<evidence type="ECO:0000313" key="5">
    <source>
        <dbReference type="EMBL" id="EEA85774.1"/>
    </source>
</evidence>
<dbReference type="CDD" id="cd03424">
    <property type="entry name" value="NUDIX_ADPRase_Nudt5_UGPPase_Nudt14"/>
    <property type="match status" value="1"/>
</dbReference>
<evidence type="ECO:0000313" key="6">
    <source>
        <dbReference type="Proteomes" id="UP000003178"/>
    </source>
</evidence>
<dbReference type="PROSITE" id="PS51462">
    <property type="entry name" value="NUDIX"/>
    <property type="match status" value="1"/>
</dbReference>
<organism evidence="5 6">
    <name type="scientific">Peptacetobacter hiranonis (strain DSM 13275 / JCM 10541 / KCTC 15199 / TO-931)</name>
    <name type="common">Clostridium hiranonis</name>
    <dbReference type="NCBI Taxonomy" id="500633"/>
    <lineage>
        <taxon>Bacteria</taxon>
        <taxon>Bacillati</taxon>
        <taxon>Bacillota</taxon>
        <taxon>Clostridia</taxon>
        <taxon>Peptostreptococcales</taxon>
        <taxon>Peptostreptococcaceae</taxon>
        <taxon>Peptacetobacter</taxon>
    </lineage>
</organism>
<keyword evidence="6" id="KW-1185">Reference proteome</keyword>
<accession>B6FXI9</accession>
<dbReference type="PANTHER" id="PTHR11839:SF18">
    <property type="entry name" value="NUDIX HYDROLASE DOMAIN-CONTAINING PROTEIN"/>
    <property type="match status" value="1"/>
</dbReference>
<dbReference type="AlphaFoldDB" id="B6FXI9"/>
<sequence>MRQKKVKKLTPIRKSKYLSMYEMKYESKDKSEKTWMLATRKSEEELNDMYFGDGNDRDDAVVMVPYHIEEDKLVIIREYRVPLDDYVYSLPAGLIDPGEDIEVCAKRELKEETGLDLVEINKMDSGFGLYPSPGMTDESFSLLYCTCKGEPSNKYLEPTEEIQTLLVDRQQAVEILKSKANMDVKAFLALQIFISVGKDNEN</sequence>
<reference evidence="5 6" key="1">
    <citation type="submission" date="2008-09" db="EMBL/GenBank/DDBJ databases">
        <authorList>
            <person name="Fulton L."/>
            <person name="Clifton S."/>
            <person name="Fulton B."/>
            <person name="Xu J."/>
            <person name="Minx P."/>
            <person name="Pepin K.H."/>
            <person name="Johnson M."/>
            <person name="Thiruvilangam P."/>
            <person name="Bhonagiri V."/>
            <person name="Nash W.E."/>
            <person name="Mardis E.R."/>
            <person name="Wilson R.K."/>
        </authorList>
    </citation>
    <scope>NUCLEOTIDE SEQUENCE [LARGE SCALE GENOMIC DNA]</scope>
    <source>
        <strain evidence="5 6">DSM 13275</strain>
    </source>
</reference>
<dbReference type="InterPro" id="IPR020084">
    <property type="entry name" value="NUDIX_hydrolase_CS"/>
</dbReference>
<dbReference type="InterPro" id="IPR020476">
    <property type="entry name" value="Nudix_hydrolase"/>
</dbReference>
<feature type="domain" description="Nudix hydrolase" evidence="4">
    <location>
        <begin position="56"/>
        <end position="190"/>
    </location>
</feature>
<dbReference type="eggNOG" id="COG0494">
    <property type="taxonomic scope" value="Bacteria"/>
</dbReference>
<evidence type="ECO:0000256" key="2">
    <source>
        <dbReference type="ARBA" id="ARBA00022801"/>
    </source>
</evidence>
<reference evidence="5 6" key="2">
    <citation type="submission" date="2008-10" db="EMBL/GenBank/DDBJ databases">
        <title>Draft genome sequence of Clostridium hiranonis (DSM 13275).</title>
        <authorList>
            <person name="Sudarsanam P."/>
            <person name="Ley R."/>
            <person name="Guruge J."/>
            <person name="Turnbaugh P.J."/>
            <person name="Mahowald M."/>
            <person name="Liep D."/>
            <person name="Gordon J."/>
        </authorList>
    </citation>
    <scope>NUCLEOTIDE SEQUENCE [LARGE SCALE GENOMIC DNA]</scope>
    <source>
        <strain evidence="5 6">DSM 13275</strain>
    </source>
</reference>
<comment type="similarity">
    <text evidence="3">Belongs to the Nudix hydrolase family.</text>
</comment>
<comment type="caution">
    <text evidence="5">The sequence shown here is derived from an EMBL/GenBank/DDBJ whole genome shotgun (WGS) entry which is preliminary data.</text>
</comment>
<dbReference type="OrthoDB" id="9788922at2"/>
<dbReference type="HOGENOM" id="CLU_062658_0_3_9"/>
<evidence type="ECO:0000259" key="4">
    <source>
        <dbReference type="PROSITE" id="PS51462"/>
    </source>
</evidence>
<proteinExistence type="inferred from homology"/>
<dbReference type="GO" id="GO:0016462">
    <property type="term" value="F:pyrophosphatase activity"/>
    <property type="evidence" value="ECO:0007669"/>
    <property type="project" value="UniProtKB-ARBA"/>
</dbReference>
<dbReference type="InterPro" id="IPR000086">
    <property type="entry name" value="NUDIX_hydrolase_dom"/>
</dbReference>
<name>B6FXI9_PEPHT</name>
<evidence type="ECO:0000256" key="1">
    <source>
        <dbReference type="ARBA" id="ARBA00001946"/>
    </source>
</evidence>
<dbReference type="RefSeq" id="WP_006439517.1">
    <property type="nucleotide sequence ID" value="NZ_DS995355.1"/>
</dbReference>
<dbReference type="PANTHER" id="PTHR11839">
    <property type="entry name" value="UDP/ADP-SUGAR PYROPHOSPHATASE"/>
    <property type="match status" value="1"/>
</dbReference>
<dbReference type="EMBL" id="ABWP01000022">
    <property type="protein sequence ID" value="EEA85774.1"/>
    <property type="molecule type" value="Genomic_DNA"/>
</dbReference>
<dbReference type="InterPro" id="IPR015797">
    <property type="entry name" value="NUDIX_hydrolase-like_dom_sf"/>
</dbReference>
<dbReference type="Pfam" id="PF00293">
    <property type="entry name" value="NUDIX"/>
    <property type="match status" value="1"/>
</dbReference>
<dbReference type="PRINTS" id="PR00502">
    <property type="entry name" value="NUDIXFAMILY"/>
</dbReference>
<gene>
    <name evidence="5" type="ORF">CLOHIR_00588</name>
</gene>
<dbReference type="GO" id="GO:0006753">
    <property type="term" value="P:nucleoside phosphate metabolic process"/>
    <property type="evidence" value="ECO:0007669"/>
    <property type="project" value="TreeGrafter"/>
</dbReference>
<dbReference type="GO" id="GO:0019693">
    <property type="term" value="P:ribose phosphate metabolic process"/>
    <property type="evidence" value="ECO:0007669"/>
    <property type="project" value="TreeGrafter"/>
</dbReference>
<protein>
    <submittedName>
        <fullName evidence="5">Hydrolase, NUDIX family</fullName>
    </submittedName>
</protein>
<dbReference type="Gene3D" id="3.90.79.10">
    <property type="entry name" value="Nucleoside Triphosphate Pyrophosphohydrolase"/>
    <property type="match status" value="1"/>
</dbReference>
<comment type="cofactor">
    <cofactor evidence="1">
        <name>Mg(2+)</name>
        <dbReference type="ChEBI" id="CHEBI:18420"/>
    </cofactor>
</comment>
<dbReference type="Proteomes" id="UP000003178">
    <property type="component" value="Unassembled WGS sequence"/>
</dbReference>
<dbReference type="STRING" id="500633.CLOHIR_00588"/>
<dbReference type="PROSITE" id="PS00893">
    <property type="entry name" value="NUDIX_BOX"/>
    <property type="match status" value="1"/>
</dbReference>
<evidence type="ECO:0000256" key="3">
    <source>
        <dbReference type="RuleBase" id="RU003476"/>
    </source>
</evidence>
<dbReference type="SUPFAM" id="SSF55811">
    <property type="entry name" value="Nudix"/>
    <property type="match status" value="1"/>
</dbReference>
<keyword evidence="2 3" id="KW-0378">Hydrolase</keyword>